<dbReference type="PROSITE" id="PS50828">
    <property type="entry name" value="SMR"/>
    <property type="match status" value="1"/>
</dbReference>
<dbReference type="PANTHER" id="PTHR47447">
    <property type="entry name" value="OS03G0856100 PROTEIN"/>
    <property type="match status" value="1"/>
</dbReference>
<dbReference type="STRING" id="52838.A0A4S8JD59"/>
<comment type="caution">
    <text evidence="6">The sequence shown here is derived from an EMBL/GenBank/DDBJ whole genome shotgun (WGS) entry which is preliminary data.</text>
</comment>
<dbReference type="SMART" id="SM00463">
    <property type="entry name" value="SMR"/>
    <property type="match status" value="1"/>
</dbReference>
<dbReference type="InterPro" id="IPR002885">
    <property type="entry name" value="PPR_rpt"/>
</dbReference>
<dbReference type="AlphaFoldDB" id="A0A4S8JD59"/>
<evidence type="ECO:0000256" key="2">
    <source>
        <dbReference type="ARBA" id="ARBA00022737"/>
    </source>
</evidence>
<feature type="repeat" description="PPR" evidence="3">
    <location>
        <begin position="435"/>
        <end position="469"/>
    </location>
</feature>
<dbReference type="Gene3D" id="1.25.40.10">
    <property type="entry name" value="Tetratricopeptide repeat domain"/>
    <property type="match status" value="3"/>
</dbReference>
<feature type="region of interest" description="Disordered" evidence="4">
    <location>
        <begin position="51"/>
        <end position="119"/>
    </location>
</feature>
<dbReference type="GO" id="GO:0009570">
    <property type="term" value="C:chloroplast stroma"/>
    <property type="evidence" value="ECO:0007669"/>
    <property type="project" value="TreeGrafter"/>
</dbReference>
<dbReference type="Pfam" id="PF01535">
    <property type="entry name" value="PPR"/>
    <property type="match status" value="1"/>
</dbReference>
<sequence>MTFHISPAAPLPSHVHSSPSSPHFFQVSSPCSRRRSIFPCHPVSLPFLSPPHPHVPPKASVQAPTTPQTSPLPSPDSSSLDDGDARSRLPPPNPNPPFKNSIWVNPNSPRASRLRQRSSDSRYARLARLAASLDSSDPTEPAVSGVLASLGDAPPEQDAVIILNSMENSQNAVLVLRWFQSRIKLEKEVILYNVTLKVLRKCKDWNGLEALWEEMMEKGIKPDNVTFSTAISCARLCNLPAKAVEWFEKMPEFGCHPDDITYSAMIDAYGRSGNVEMALGLYDRARNEKWRLDPVTFATVIRVYSVSGNFDGALNVYEEMKALGVKPNVVIYNTLLDSMGRAGRPWQVKTIYREMSSRGLVPNRATYSALLRAYSKARYAEDALGVYKQMKERGMELNVILHNMLLSMCADIGSVDEAVEIFRKMKEMPDGCRPDIWSYSSLITAYCCSGKVSEAEGLLDDMLEAGFQPNIFVLTSLIQCYGKAQMTDSVVKSLDKLLELGIRPDDRFCGCLLNVATQTPAEELGKIIGCIERANHQLGSLVKMLVAEGTDNETVRREAEELFQCISSEVKKAYCNCLIDLCVNHDQLERACVLLDLAIRLEIYRDLQSRSPTQWSLHVRSLSLGAALTALHVWMNDLANSLQNGEELPPLLGIHTGHGKHKYSEKGLASVLESHLREINAPFHEAPDKVGWFLTTKVAAQSWLASRSSSDVVAAKPDTISSQSTPSLFISDLMCPHSLALTSCVSSGLPATTSSSTCPLGLTFVSAFSFSLSLNDLLLGADKFF</sequence>
<evidence type="ECO:0000313" key="6">
    <source>
        <dbReference type="EMBL" id="THU59309.1"/>
    </source>
</evidence>
<dbReference type="Pfam" id="PF13041">
    <property type="entry name" value="PPR_2"/>
    <property type="match status" value="1"/>
</dbReference>
<name>A0A4S8JD59_MUSBA</name>
<evidence type="ECO:0000256" key="4">
    <source>
        <dbReference type="SAM" id="MobiDB-lite"/>
    </source>
</evidence>
<keyword evidence="7" id="KW-1185">Reference proteome</keyword>
<keyword evidence="2" id="KW-0677">Repeat</keyword>
<dbReference type="FunFam" id="1.25.40.10:FF:000509">
    <property type="entry name" value="Pentatricopeptide repeat-containing protein At4g16390, chloroplastic"/>
    <property type="match status" value="1"/>
</dbReference>
<feature type="repeat" description="PPR" evidence="3">
    <location>
        <begin position="470"/>
        <end position="504"/>
    </location>
</feature>
<feature type="repeat" description="PPR" evidence="3">
    <location>
        <begin position="328"/>
        <end position="362"/>
    </location>
</feature>
<evidence type="ECO:0000256" key="3">
    <source>
        <dbReference type="PROSITE-ProRule" id="PRU00708"/>
    </source>
</evidence>
<dbReference type="SUPFAM" id="SSF81901">
    <property type="entry name" value="HCP-like"/>
    <property type="match status" value="1"/>
</dbReference>
<feature type="repeat" description="PPR" evidence="3">
    <location>
        <begin position="188"/>
        <end position="222"/>
    </location>
</feature>
<dbReference type="InterPro" id="IPR033443">
    <property type="entry name" value="PROP1-like_PPR_dom"/>
</dbReference>
<feature type="repeat" description="PPR" evidence="3">
    <location>
        <begin position="223"/>
        <end position="257"/>
    </location>
</feature>
<organism evidence="6 7">
    <name type="scientific">Musa balbisiana</name>
    <name type="common">Banana</name>
    <dbReference type="NCBI Taxonomy" id="52838"/>
    <lineage>
        <taxon>Eukaryota</taxon>
        <taxon>Viridiplantae</taxon>
        <taxon>Streptophyta</taxon>
        <taxon>Embryophyta</taxon>
        <taxon>Tracheophyta</taxon>
        <taxon>Spermatophyta</taxon>
        <taxon>Magnoliopsida</taxon>
        <taxon>Liliopsida</taxon>
        <taxon>Zingiberales</taxon>
        <taxon>Musaceae</taxon>
        <taxon>Musa</taxon>
    </lineage>
</organism>
<gene>
    <name evidence="6" type="ORF">C4D60_Mb07t00790</name>
</gene>
<dbReference type="EMBL" id="PYDT01000005">
    <property type="protein sequence ID" value="THU59309.1"/>
    <property type="molecule type" value="Genomic_DNA"/>
</dbReference>
<dbReference type="Pfam" id="PF17177">
    <property type="entry name" value="PPR_long"/>
    <property type="match status" value="1"/>
</dbReference>
<feature type="compositionally biased region" description="Low complexity" evidence="4">
    <location>
        <begin position="64"/>
        <end position="80"/>
    </location>
</feature>
<dbReference type="GO" id="GO:0003729">
    <property type="term" value="F:mRNA binding"/>
    <property type="evidence" value="ECO:0007669"/>
    <property type="project" value="TreeGrafter"/>
</dbReference>
<dbReference type="Pfam" id="PF12854">
    <property type="entry name" value="PPR_1"/>
    <property type="match status" value="1"/>
</dbReference>
<dbReference type="Proteomes" id="UP000317650">
    <property type="component" value="Chromosome 7"/>
</dbReference>
<feature type="repeat" description="PPR" evidence="3">
    <location>
        <begin position="398"/>
        <end position="428"/>
    </location>
</feature>
<dbReference type="GO" id="GO:0045727">
    <property type="term" value="P:positive regulation of translation"/>
    <property type="evidence" value="ECO:0007669"/>
    <property type="project" value="TreeGrafter"/>
</dbReference>
<dbReference type="NCBIfam" id="TIGR00756">
    <property type="entry name" value="PPR"/>
    <property type="match status" value="8"/>
</dbReference>
<proteinExistence type="inferred from homology"/>
<evidence type="ECO:0000256" key="1">
    <source>
        <dbReference type="ARBA" id="ARBA00007626"/>
    </source>
</evidence>
<dbReference type="PROSITE" id="PS51375">
    <property type="entry name" value="PPR"/>
    <property type="match status" value="9"/>
</dbReference>
<evidence type="ECO:0000259" key="5">
    <source>
        <dbReference type="PROSITE" id="PS50828"/>
    </source>
</evidence>
<comment type="similarity">
    <text evidence="1">Belongs to the PPR family. P subfamily.</text>
</comment>
<reference evidence="6 7" key="1">
    <citation type="journal article" date="2019" name="Nat. Plants">
        <title>Genome sequencing of Musa balbisiana reveals subgenome evolution and function divergence in polyploid bananas.</title>
        <authorList>
            <person name="Yao X."/>
        </authorList>
    </citation>
    <scope>NUCLEOTIDE SEQUENCE [LARGE SCALE GENOMIC DNA]</scope>
    <source>
        <strain evidence="7">cv. DH-PKW</strain>
        <tissue evidence="6">Leaves</tissue>
    </source>
</reference>
<feature type="region of interest" description="Disordered" evidence="4">
    <location>
        <begin position="1"/>
        <end position="26"/>
    </location>
</feature>
<feature type="repeat" description="PPR" evidence="3">
    <location>
        <begin position="258"/>
        <end position="292"/>
    </location>
</feature>
<dbReference type="PANTHER" id="PTHR47447:SF12">
    <property type="entry name" value="PENTATRICOPEPTIDE REPEAT-CONTAINING PROTEIN ATP4 HOMOLOG, CHLOROPLASTIC"/>
    <property type="match status" value="1"/>
</dbReference>
<feature type="repeat" description="PPR" evidence="3">
    <location>
        <begin position="363"/>
        <end position="397"/>
    </location>
</feature>
<evidence type="ECO:0000313" key="7">
    <source>
        <dbReference type="Proteomes" id="UP000317650"/>
    </source>
</evidence>
<dbReference type="InterPro" id="IPR011990">
    <property type="entry name" value="TPR-like_helical_dom_sf"/>
</dbReference>
<dbReference type="InterPro" id="IPR002625">
    <property type="entry name" value="Smr_dom"/>
</dbReference>
<accession>A0A4S8JD59</accession>
<dbReference type="GO" id="GO:0042134">
    <property type="term" value="F:rRNA primary transcript binding"/>
    <property type="evidence" value="ECO:0007669"/>
    <property type="project" value="TreeGrafter"/>
</dbReference>
<protein>
    <recommendedName>
        <fullName evidence="5">Smr domain-containing protein</fullName>
    </recommendedName>
</protein>
<feature type="repeat" description="PPR" evidence="3">
    <location>
        <begin position="293"/>
        <end position="327"/>
    </location>
</feature>
<feature type="domain" description="Smr" evidence="5">
    <location>
        <begin position="617"/>
        <end position="701"/>
    </location>
</feature>